<dbReference type="GO" id="GO:0005576">
    <property type="term" value="C:extracellular region"/>
    <property type="evidence" value="ECO:0007669"/>
    <property type="project" value="UniProtKB-SubCell"/>
</dbReference>
<evidence type="ECO:0000313" key="7">
    <source>
        <dbReference type="RefSeq" id="XP_023949884.1"/>
    </source>
</evidence>
<dbReference type="OrthoDB" id="7205626at2759"/>
<dbReference type="GO" id="GO:0006952">
    <property type="term" value="P:defense response"/>
    <property type="evidence" value="ECO:0007669"/>
    <property type="project" value="InterPro"/>
</dbReference>
<comment type="subcellular location">
    <subcellularLocation>
        <location evidence="1">Secreted</location>
    </subcellularLocation>
</comment>
<keyword evidence="2" id="KW-0964">Secreted</keyword>
<feature type="domain" description="Knottins-like" evidence="5">
    <location>
        <begin position="149"/>
        <end position="191"/>
    </location>
</feature>
<dbReference type="Proteomes" id="UP001652582">
    <property type="component" value="Chromosome 6"/>
</dbReference>
<evidence type="ECO:0000256" key="2">
    <source>
        <dbReference type="ARBA" id="ARBA00022525"/>
    </source>
</evidence>
<dbReference type="CTD" id="692553"/>
<accession>A0A6J1NSZ5</accession>
<dbReference type="Gene3D" id="3.30.30.10">
    <property type="entry name" value="Knottin, scorpion toxin-like"/>
    <property type="match status" value="9"/>
</dbReference>
<evidence type="ECO:0000256" key="4">
    <source>
        <dbReference type="SAM" id="SignalP"/>
    </source>
</evidence>
<keyword evidence="4" id="KW-0732">Signal</keyword>
<dbReference type="RefSeq" id="XP_052738189.1">
    <property type="nucleotide sequence ID" value="XM_052882229.1"/>
</dbReference>
<keyword evidence="6" id="KW-1185">Reference proteome</keyword>
<dbReference type="InterPro" id="IPR036574">
    <property type="entry name" value="Scorpion_toxin-like_sf"/>
</dbReference>
<proteinExistence type="predicted"/>
<sequence>MFRWKVIVFIAAIFAVNAAVINVYDDDVKTFKTKVHGVKSCNEAACKVVCRMLGFNTGTCDGDTCECSKLHNNDEQTQRNTIPSLDEVKTEQIEHNEVTSVDENEIGEGVRGCDPVGCDQLCRRLKFPGGVCVNGRCKCDNFRLQTEAVIENTMNDVSKCNGAACSAMCHRLGYRYGVCVNDNVCRCSNALSDEQIEHNEVPSVDENDIGEGVRGCDPVGCDQLCRRLKFPGGVCVNGRCKCDNFRLQTEAVIEYTMNDVSKCNGAACSAMCHRLGYRYGVCVNDNVCRCSNALSDEEAVVNTIKDCDKEKCNHFCQRLGFQWGWCDGGLCRCSYARTEETVVNSMKEAYCDSDECNQTCIRLGYRWGICFGNICKCAWPRTEAFEFVPDLEENKDIANTIEFNLDTFDATPVRDCDQLACIMGCREIGFPGGTCFLDKCHCDNYQGNDVGALQRFFNLFQQEVQATCNSSTCNLMCLRLKYSGGWCRFGRCECF</sequence>
<feature type="domain" description="Knottins-like" evidence="5">
    <location>
        <begin position="204"/>
        <end position="246"/>
    </location>
</feature>
<keyword evidence="3" id="KW-1015">Disulfide bond</keyword>
<reference evidence="7" key="1">
    <citation type="submission" date="2025-04" db="UniProtKB">
        <authorList>
            <consortium name="RefSeq"/>
        </authorList>
    </citation>
    <scope>IDENTIFICATION</scope>
</reference>
<feature type="domain" description="Knottins-like" evidence="5">
    <location>
        <begin position="252"/>
        <end position="294"/>
    </location>
</feature>
<dbReference type="AlphaFoldDB" id="A0A6J1NSZ5"/>
<name>A0A6J1NSZ5_BICAN</name>
<evidence type="ECO:0000313" key="8">
    <source>
        <dbReference type="RefSeq" id="XP_052738189.1"/>
    </source>
</evidence>
<evidence type="ECO:0000259" key="5">
    <source>
        <dbReference type="SMART" id="SM00505"/>
    </source>
</evidence>
<feature type="signal peptide" evidence="4">
    <location>
        <begin position="1"/>
        <end position="18"/>
    </location>
</feature>
<evidence type="ECO:0000313" key="6">
    <source>
        <dbReference type="Proteomes" id="UP001652582"/>
    </source>
</evidence>
<evidence type="ECO:0000256" key="3">
    <source>
        <dbReference type="ARBA" id="ARBA00023157"/>
    </source>
</evidence>
<gene>
    <name evidence="7 8" type="primary">LOC112054350</name>
</gene>
<dbReference type="RefSeq" id="XP_023949884.1">
    <property type="nucleotide sequence ID" value="XM_024094116.1"/>
</dbReference>
<feature type="chain" id="PRO_5027046851" evidence="4">
    <location>
        <begin position="19"/>
        <end position="495"/>
    </location>
</feature>
<evidence type="ECO:0000256" key="1">
    <source>
        <dbReference type="ARBA" id="ARBA00004613"/>
    </source>
</evidence>
<dbReference type="InterPro" id="IPR003614">
    <property type="entry name" value="Knottins"/>
</dbReference>
<dbReference type="GeneID" id="112054350"/>
<dbReference type="KEGG" id="bany:112054350"/>
<protein>
    <submittedName>
        <fullName evidence="8">Tenascin isoform X1</fullName>
    </submittedName>
    <submittedName>
        <fullName evidence="7">Tenascin-like isoform X1</fullName>
    </submittedName>
</protein>
<feature type="domain" description="Knottins-like" evidence="5">
    <location>
        <begin position="101"/>
        <end position="143"/>
    </location>
</feature>
<dbReference type="SMART" id="SM00505">
    <property type="entry name" value="Knot1"/>
    <property type="match status" value="4"/>
</dbReference>
<organism evidence="6 7">
    <name type="scientific">Bicyclus anynana</name>
    <name type="common">Squinting bush brown butterfly</name>
    <dbReference type="NCBI Taxonomy" id="110368"/>
    <lineage>
        <taxon>Eukaryota</taxon>
        <taxon>Metazoa</taxon>
        <taxon>Ecdysozoa</taxon>
        <taxon>Arthropoda</taxon>
        <taxon>Hexapoda</taxon>
        <taxon>Insecta</taxon>
        <taxon>Pterygota</taxon>
        <taxon>Neoptera</taxon>
        <taxon>Endopterygota</taxon>
        <taxon>Lepidoptera</taxon>
        <taxon>Glossata</taxon>
        <taxon>Ditrysia</taxon>
        <taxon>Papilionoidea</taxon>
        <taxon>Nymphalidae</taxon>
        <taxon>Satyrinae</taxon>
        <taxon>Satyrini</taxon>
        <taxon>Mycalesina</taxon>
        <taxon>Bicyclus</taxon>
    </lineage>
</organism>
<dbReference type="GO" id="GO:0051707">
    <property type="term" value="P:response to other organism"/>
    <property type="evidence" value="ECO:0007669"/>
    <property type="project" value="UniProtKB-ARBA"/>
</dbReference>